<proteinExistence type="inferred from homology"/>
<dbReference type="InterPro" id="IPR036837">
    <property type="entry name" value="Cation_efflux_CTD_sf"/>
</dbReference>
<dbReference type="FunFam" id="1.20.1510.10:FF:000006">
    <property type="entry name" value="Divalent cation efflux transporter"/>
    <property type="match status" value="1"/>
</dbReference>
<dbReference type="SUPFAM" id="SSF160240">
    <property type="entry name" value="Cation efflux protein cytoplasmic domain-like"/>
    <property type="match status" value="1"/>
</dbReference>
<dbReference type="InterPro" id="IPR050291">
    <property type="entry name" value="CDF_Transporter"/>
</dbReference>
<feature type="transmembrane region" description="Helical" evidence="8">
    <location>
        <begin position="131"/>
        <end position="155"/>
    </location>
</feature>
<dbReference type="Pfam" id="PF16916">
    <property type="entry name" value="ZT_dimer"/>
    <property type="match status" value="1"/>
</dbReference>
<feature type="coiled-coil region" evidence="7">
    <location>
        <begin position="361"/>
        <end position="388"/>
    </location>
</feature>
<evidence type="ECO:0000256" key="4">
    <source>
        <dbReference type="ARBA" id="ARBA00022692"/>
    </source>
</evidence>
<dbReference type="GO" id="GO:0016020">
    <property type="term" value="C:membrane"/>
    <property type="evidence" value="ECO:0007669"/>
    <property type="project" value="UniProtKB-SubCell"/>
</dbReference>
<comment type="subcellular location">
    <subcellularLocation>
        <location evidence="1">Membrane</location>
        <topology evidence="1">Multi-pass membrane protein</topology>
    </subcellularLocation>
</comment>
<organism evidence="11 12">
    <name type="scientific">Anaerocolumna chitinilytica</name>
    <dbReference type="NCBI Taxonomy" id="1727145"/>
    <lineage>
        <taxon>Bacteria</taxon>
        <taxon>Bacillati</taxon>
        <taxon>Bacillota</taxon>
        <taxon>Clostridia</taxon>
        <taxon>Lachnospirales</taxon>
        <taxon>Lachnospiraceae</taxon>
        <taxon>Anaerocolumna</taxon>
    </lineage>
</organism>
<dbReference type="Pfam" id="PF01545">
    <property type="entry name" value="Cation_efflux"/>
    <property type="match status" value="1"/>
</dbReference>
<feature type="domain" description="Cation efflux protein cytoplasmic" evidence="10">
    <location>
        <begin position="232"/>
        <end position="307"/>
    </location>
</feature>
<keyword evidence="12" id="KW-1185">Reference proteome</keyword>
<dbReference type="InterPro" id="IPR027469">
    <property type="entry name" value="Cation_efflux_TMD_sf"/>
</dbReference>
<name>A0A7I8DG36_9FIRM</name>
<dbReference type="Gene3D" id="1.20.1510.10">
    <property type="entry name" value="Cation efflux protein transmembrane domain"/>
    <property type="match status" value="1"/>
</dbReference>
<keyword evidence="4 8" id="KW-0812">Transmembrane</keyword>
<protein>
    <submittedName>
        <fullName evidence="11">Cation diffusion facilitator transporter</fullName>
    </submittedName>
</protein>
<feature type="transmembrane region" description="Helical" evidence="8">
    <location>
        <begin position="28"/>
        <end position="47"/>
    </location>
</feature>
<reference evidence="11 12" key="2">
    <citation type="submission" date="2020-08" db="EMBL/GenBank/DDBJ databases">
        <authorList>
            <person name="Ueki A."/>
            <person name="Tonouchi A."/>
        </authorList>
    </citation>
    <scope>NUCLEOTIDE SEQUENCE [LARGE SCALE GENOMIC DNA]</scope>
    <source>
        <strain evidence="11 12">CTTW</strain>
    </source>
</reference>
<dbReference type="SUPFAM" id="SSF161111">
    <property type="entry name" value="Cation efflux protein transmembrane domain-like"/>
    <property type="match status" value="1"/>
</dbReference>
<dbReference type="Proteomes" id="UP000515703">
    <property type="component" value="Chromosome"/>
</dbReference>
<evidence type="ECO:0000256" key="2">
    <source>
        <dbReference type="ARBA" id="ARBA00008114"/>
    </source>
</evidence>
<evidence type="ECO:0000313" key="11">
    <source>
        <dbReference type="EMBL" id="BCJ97473.1"/>
    </source>
</evidence>
<sequence length="395" mass="43651">MVICMTEFLVKKFVKDYDNTGNAKVRSAYGILSGCVGVICNIVLFLVKLTGGFLINSISVTADAFNNLSDAASSIVTLVGTKFAQKPADKEHPFGHGRSEYIAAFIVAFLVLQVGFTCFKNSFGKILKPESVVFNIGILVLLVLSVLVKLWLAIFNRGLGQKINSGVLKATGTDAFGDVLITSVTIVSIIIGRITGLKIDGWMGAIVSVVVIIAGFNIAKETLEPLLGEAIDKETYDKVTEKVESYKGILGSHDLIVHNYGPSHIMATIHVEVESKENLEGVHEIIDRIERDVLRELGIFLVIHVDPVDLEDEENLLRKQAILGVIGEIEPKASVHDFRIVEEEERIRLIFDMLIPYSYGEKQREQLLKAMEKALKELNEKYELVVTLDNSFVNE</sequence>
<dbReference type="PANTHER" id="PTHR43840:SF50">
    <property type="entry name" value="MANGANESE EFFLUX SYSTEM PROTEIN MNES"/>
    <property type="match status" value="1"/>
</dbReference>
<comment type="similarity">
    <text evidence="2">Belongs to the cation diffusion facilitator (CDF) transporter (TC 2.A.4) family.</text>
</comment>
<dbReference type="InterPro" id="IPR002524">
    <property type="entry name" value="Cation_efflux"/>
</dbReference>
<evidence type="ECO:0000256" key="1">
    <source>
        <dbReference type="ARBA" id="ARBA00004141"/>
    </source>
</evidence>
<dbReference type="AlphaFoldDB" id="A0A7I8DG36"/>
<keyword evidence="6 8" id="KW-0472">Membrane</keyword>
<keyword evidence="3" id="KW-0813">Transport</keyword>
<keyword evidence="7" id="KW-0175">Coiled coil</keyword>
<evidence type="ECO:0000256" key="5">
    <source>
        <dbReference type="ARBA" id="ARBA00022989"/>
    </source>
</evidence>
<dbReference type="GO" id="GO:0008324">
    <property type="term" value="F:monoatomic cation transmembrane transporter activity"/>
    <property type="evidence" value="ECO:0007669"/>
    <property type="project" value="InterPro"/>
</dbReference>
<gene>
    <name evidence="11" type="ORF">bsdcttw_05140</name>
</gene>
<evidence type="ECO:0000313" key="12">
    <source>
        <dbReference type="Proteomes" id="UP000515703"/>
    </source>
</evidence>
<accession>A0A7I8DG36</accession>
<evidence type="ECO:0000259" key="10">
    <source>
        <dbReference type="Pfam" id="PF16916"/>
    </source>
</evidence>
<feature type="transmembrane region" description="Helical" evidence="8">
    <location>
        <begin position="201"/>
        <end position="219"/>
    </location>
</feature>
<dbReference type="Gene3D" id="3.30.70.1350">
    <property type="entry name" value="Cation efflux protein, cytoplasmic domain"/>
    <property type="match status" value="1"/>
</dbReference>
<evidence type="ECO:0000259" key="9">
    <source>
        <dbReference type="Pfam" id="PF01545"/>
    </source>
</evidence>
<dbReference type="KEGG" id="acht:bsdcttw_05140"/>
<dbReference type="EMBL" id="AP023368">
    <property type="protein sequence ID" value="BCJ97473.1"/>
    <property type="molecule type" value="Genomic_DNA"/>
</dbReference>
<dbReference type="InterPro" id="IPR027470">
    <property type="entry name" value="Cation_efflux_CTD"/>
</dbReference>
<dbReference type="InterPro" id="IPR058533">
    <property type="entry name" value="Cation_efflux_TM"/>
</dbReference>
<evidence type="ECO:0000256" key="6">
    <source>
        <dbReference type="ARBA" id="ARBA00023136"/>
    </source>
</evidence>
<dbReference type="PANTHER" id="PTHR43840">
    <property type="entry name" value="MITOCHONDRIAL METAL TRANSPORTER 1-RELATED"/>
    <property type="match status" value="1"/>
</dbReference>
<evidence type="ECO:0000256" key="8">
    <source>
        <dbReference type="SAM" id="Phobius"/>
    </source>
</evidence>
<dbReference type="NCBIfam" id="TIGR01297">
    <property type="entry name" value="CDF"/>
    <property type="match status" value="1"/>
</dbReference>
<feature type="transmembrane region" description="Helical" evidence="8">
    <location>
        <begin position="175"/>
        <end position="194"/>
    </location>
</feature>
<evidence type="ECO:0000256" key="3">
    <source>
        <dbReference type="ARBA" id="ARBA00022448"/>
    </source>
</evidence>
<feature type="domain" description="Cation efflux protein transmembrane" evidence="9">
    <location>
        <begin position="36"/>
        <end position="227"/>
    </location>
</feature>
<keyword evidence="5 8" id="KW-1133">Transmembrane helix</keyword>
<reference evidence="11 12" key="1">
    <citation type="submission" date="2020-08" db="EMBL/GenBank/DDBJ databases">
        <title>Draft genome sequencing of an Anaerocolumna strain isolated from anoxic soil subjected to BSD treatment.</title>
        <authorList>
            <person name="Uek A."/>
            <person name="Tonouchi A."/>
        </authorList>
    </citation>
    <scope>NUCLEOTIDE SEQUENCE [LARGE SCALE GENOMIC DNA]</scope>
    <source>
        <strain evidence="11 12">CTTW</strain>
    </source>
</reference>
<evidence type="ECO:0000256" key="7">
    <source>
        <dbReference type="SAM" id="Coils"/>
    </source>
</evidence>
<feature type="transmembrane region" description="Helical" evidence="8">
    <location>
        <begin position="101"/>
        <end position="119"/>
    </location>
</feature>